<reference evidence="2" key="1">
    <citation type="submission" date="2020-10" db="EMBL/GenBank/DDBJ databases">
        <title>Sequencing the genomes of 1000 actinobacteria strains.</title>
        <authorList>
            <person name="Klenk H.-P."/>
        </authorList>
    </citation>
    <scope>NUCLEOTIDE SEQUENCE</scope>
    <source>
        <strain evidence="2">DSM 46832</strain>
    </source>
</reference>
<keyword evidence="1" id="KW-1133">Transmembrane helix</keyword>
<evidence type="ECO:0000256" key="1">
    <source>
        <dbReference type="SAM" id="Phobius"/>
    </source>
</evidence>
<feature type="transmembrane region" description="Helical" evidence="1">
    <location>
        <begin position="237"/>
        <end position="259"/>
    </location>
</feature>
<protein>
    <submittedName>
        <fullName evidence="2">Uncharacterized protein</fullName>
    </submittedName>
</protein>
<organism evidence="2 3">
    <name type="scientific">Plantactinospora soyae</name>
    <dbReference type="NCBI Taxonomy" id="1544732"/>
    <lineage>
        <taxon>Bacteria</taxon>
        <taxon>Bacillati</taxon>
        <taxon>Actinomycetota</taxon>
        <taxon>Actinomycetes</taxon>
        <taxon>Micromonosporales</taxon>
        <taxon>Micromonosporaceae</taxon>
        <taxon>Plantactinospora</taxon>
    </lineage>
</organism>
<feature type="transmembrane region" description="Helical" evidence="1">
    <location>
        <begin position="107"/>
        <end position="126"/>
    </location>
</feature>
<dbReference type="RefSeq" id="WP_192770453.1">
    <property type="nucleotide sequence ID" value="NZ_JADBEB010000001.1"/>
</dbReference>
<feature type="transmembrane region" description="Helical" evidence="1">
    <location>
        <begin position="56"/>
        <end position="77"/>
    </location>
</feature>
<keyword evidence="1" id="KW-0812">Transmembrane</keyword>
<gene>
    <name evidence="2" type="ORF">H4W31_007003</name>
</gene>
<keyword evidence="3" id="KW-1185">Reference proteome</keyword>
<accession>A0A927MHQ4</accession>
<sequence>MNGVSELLAVCRYEFRMQARKRSLWLAMLLLAGVIALTQGDRGPRYTEADAPASEVMAGWALLFGIVVPIGFGMVLADRLLRDRRLNTAGLLESLPLGPRVLLTGKYLGGLAATALPALLVMLVAGGYESVHRSDPLMLGWAVLAFGLIMLPGLAFVAGFAMVAPLVVTAPLFRVLFVGYWFWGNMLHPDFLPSLSGTLLTPIGDYPVTWLTGETALFAGVPGWLSFLRPEPSGTSVLLSVVLLVLVGLLPLLVAGTVLSRQRRTA</sequence>
<comment type="caution">
    <text evidence="2">The sequence shown here is derived from an EMBL/GenBank/DDBJ whole genome shotgun (WGS) entry which is preliminary data.</text>
</comment>
<proteinExistence type="predicted"/>
<feature type="transmembrane region" description="Helical" evidence="1">
    <location>
        <begin position="138"/>
        <end position="157"/>
    </location>
</feature>
<dbReference type="EMBL" id="JADBEB010000001">
    <property type="protein sequence ID" value="MBE1491365.1"/>
    <property type="molecule type" value="Genomic_DNA"/>
</dbReference>
<dbReference type="AlphaFoldDB" id="A0A927MHQ4"/>
<name>A0A927MHQ4_9ACTN</name>
<dbReference type="Proteomes" id="UP000649753">
    <property type="component" value="Unassembled WGS sequence"/>
</dbReference>
<keyword evidence="1" id="KW-0472">Membrane</keyword>
<evidence type="ECO:0000313" key="3">
    <source>
        <dbReference type="Proteomes" id="UP000649753"/>
    </source>
</evidence>
<feature type="transmembrane region" description="Helical" evidence="1">
    <location>
        <begin position="164"/>
        <end position="183"/>
    </location>
</feature>
<evidence type="ECO:0000313" key="2">
    <source>
        <dbReference type="EMBL" id="MBE1491365.1"/>
    </source>
</evidence>